<evidence type="ECO:0000313" key="2">
    <source>
        <dbReference type="EMBL" id="ECE0298357.1"/>
    </source>
</evidence>
<dbReference type="Proteomes" id="UP000338496">
    <property type="component" value="Unassembled WGS sequence"/>
</dbReference>
<feature type="domain" description="HTH cro/C1-type" evidence="1">
    <location>
        <begin position="1"/>
        <end position="32"/>
    </location>
</feature>
<feature type="non-terminal residue" evidence="2">
    <location>
        <position position="1"/>
    </location>
</feature>
<dbReference type="InterPro" id="IPR001387">
    <property type="entry name" value="Cro/C1-type_HTH"/>
</dbReference>
<comment type="caution">
    <text evidence="2">The sequence shown here is derived from an EMBL/GenBank/DDBJ whole genome shotgun (WGS) entry which is preliminary data.</text>
</comment>
<dbReference type="PROSITE" id="PS50943">
    <property type="entry name" value="HTH_CROC1"/>
    <property type="match status" value="1"/>
</dbReference>
<sequence>STLVRIASGKTEPKFSDIIQIAKITGADLNTLAYGYALDVKEEATERKLITSADGYTDEETTNAHNFIVWNIRTLEKQDILALARQVSALSSYTYSTKMFMKKAVSGEE</sequence>
<accession>A0A5Y2HVY8</accession>
<proteinExistence type="predicted"/>
<organism evidence="2 3">
    <name type="scientific">Salmonella typhimurium</name>
    <dbReference type="NCBI Taxonomy" id="90371"/>
    <lineage>
        <taxon>Bacteria</taxon>
        <taxon>Pseudomonadati</taxon>
        <taxon>Pseudomonadota</taxon>
        <taxon>Gammaproteobacteria</taxon>
        <taxon>Enterobacterales</taxon>
        <taxon>Enterobacteriaceae</taxon>
        <taxon>Salmonella</taxon>
    </lineage>
</organism>
<name>A0A5Y2HVY8_SALTM</name>
<gene>
    <name evidence="2" type="ORF">CE70_25030</name>
</gene>
<dbReference type="AlphaFoldDB" id="A0A5Y2HVY8"/>
<dbReference type="EMBL" id="AAIGQE010000037">
    <property type="protein sequence ID" value="ECE0298357.1"/>
    <property type="molecule type" value="Genomic_DNA"/>
</dbReference>
<protein>
    <submittedName>
        <fullName evidence="2">XRE family transcriptional regulator</fullName>
    </submittedName>
</protein>
<evidence type="ECO:0000259" key="1">
    <source>
        <dbReference type="PROSITE" id="PS50943"/>
    </source>
</evidence>
<evidence type="ECO:0000313" key="3">
    <source>
        <dbReference type="Proteomes" id="UP000338496"/>
    </source>
</evidence>
<reference evidence="2 3" key="1">
    <citation type="submission" date="2018-07" db="EMBL/GenBank/DDBJ databases">
        <authorList>
            <consortium name="GenomeTrakr network: Whole genome sequencing for foodborne pathogen traceback"/>
        </authorList>
    </citation>
    <scope>NUCLEOTIDE SEQUENCE [LARGE SCALE GENOMIC DNA]</scope>
    <source>
        <strain evidence="2 3">VA_WGS-00080</strain>
    </source>
</reference>